<keyword evidence="3" id="KW-1185">Reference proteome</keyword>
<dbReference type="Pfam" id="PF13649">
    <property type="entry name" value="Methyltransf_25"/>
    <property type="match status" value="1"/>
</dbReference>
<feature type="domain" description="Methyltransferase" evidence="1">
    <location>
        <begin position="56"/>
        <end position="145"/>
    </location>
</feature>
<sequence>MEQKKKSRTTDDRGITLFDRIAPMYGLFFKYQTRRYKSDLEKVKQEFPLPVYPTALDVGCGTGALCFVLHNAGWKITGAEPSRGMLGVATKRLAKKEIPLVRADVLTGLPFPDHSFDVSLASFVAHGLNAQQRIAMYQEMNRVAKGYVILIDYNQNRSFITDMAETLEGGDYFNFIKQIEPELKEVFDQVDIIPTGSRSSWYVCRAIS</sequence>
<proteinExistence type="predicted"/>
<dbReference type="Proteomes" id="UP000010797">
    <property type="component" value="Chromosome"/>
</dbReference>
<organism evidence="2 3">
    <name type="scientific">Desulfitobacterium dichloroeliminans (strain LMG P-21439 / DCA1)</name>
    <dbReference type="NCBI Taxonomy" id="871963"/>
    <lineage>
        <taxon>Bacteria</taxon>
        <taxon>Bacillati</taxon>
        <taxon>Bacillota</taxon>
        <taxon>Clostridia</taxon>
        <taxon>Eubacteriales</taxon>
        <taxon>Desulfitobacteriaceae</taxon>
        <taxon>Desulfitobacterium</taxon>
    </lineage>
</organism>
<dbReference type="HOGENOM" id="CLU_1371655_0_0_9"/>
<dbReference type="GO" id="GO:0032259">
    <property type="term" value="P:methylation"/>
    <property type="evidence" value="ECO:0007669"/>
    <property type="project" value="UniProtKB-KW"/>
</dbReference>
<evidence type="ECO:0000313" key="2">
    <source>
        <dbReference type="EMBL" id="AGA67890.1"/>
    </source>
</evidence>
<keyword evidence="2" id="KW-0808">Transferase</keyword>
<dbReference type="Gene3D" id="3.40.50.150">
    <property type="entry name" value="Vaccinia Virus protein VP39"/>
    <property type="match status" value="1"/>
</dbReference>
<dbReference type="CDD" id="cd02440">
    <property type="entry name" value="AdoMet_MTases"/>
    <property type="match status" value="1"/>
</dbReference>
<reference evidence="3" key="1">
    <citation type="submission" date="2012-02" db="EMBL/GenBank/DDBJ databases">
        <title>Complete sequence of Desulfitobacterium dichloroeliminans LMG P-21439.</title>
        <authorList>
            <person name="Lucas S."/>
            <person name="Han J."/>
            <person name="Lapidus A."/>
            <person name="Cheng J.-F."/>
            <person name="Goodwin L."/>
            <person name="Pitluck S."/>
            <person name="Peters L."/>
            <person name="Ovchinnikova G."/>
            <person name="Teshima H."/>
            <person name="Detter J.C."/>
            <person name="Han C."/>
            <person name="Tapia R."/>
            <person name="Land M."/>
            <person name="Hauser L."/>
            <person name="Kyrpides N."/>
            <person name="Ivanova N."/>
            <person name="Pagani I."/>
            <person name="Kruse T."/>
            <person name="de Vos W.M."/>
            <person name="Boon N."/>
            <person name="Smidt H."/>
            <person name="Woyke T."/>
        </authorList>
    </citation>
    <scope>NUCLEOTIDE SEQUENCE [LARGE SCALE GENOMIC DNA]</scope>
    <source>
        <strain evidence="3">LMG P-21439 / DCA1</strain>
    </source>
</reference>
<protein>
    <submittedName>
        <fullName evidence="2">Methylase involved in ubiquinone/menaquinone biosynthesis</fullName>
    </submittedName>
</protein>
<dbReference type="EMBL" id="CP003344">
    <property type="protein sequence ID" value="AGA67890.1"/>
    <property type="molecule type" value="Genomic_DNA"/>
</dbReference>
<dbReference type="eggNOG" id="COG2226">
    <property type="taxonomic scope" value="Bacteria"/>
</dbReference>
<dbReference type="OrthoDB" id="43862at2"/>
<keyword evidence="2" id="KW-0830">Ubiquinone</keyword>
<evidence type="ECO:0000259" key="1">
    <source>
        <dbReference type="Pfam" id="PF13649"/>
    </source>
</evidence>
<dbReference type="InterPro" id="IPR041698">
    <property type="entry name" value="Methyltransf_25"/>
</dbReference>
<accession>L0F4A7</accession>
<dbReference type="AlphaFoldDB" id="L0F4A7"/>
<keyword evidence="2" id="KW-0489">Methyltransferase</keyword>
<dbReference type="STRING" id="871963.Desdi_0342"/>
<name>L0F4A7_DESDL</name>
<evidence type="ECO:0000313" key="3">
    <source>
        <dbReference type="Proteomes" id="UP000010797"/>
    </source>
</evidence>
<dbReference type="InterPro" id="IPR050508">
    <property type="entry name" value="Methyltransf_Superfamily"/>
</dbReference>
<dbReference type="PANTHER" id="PTHR42912">
    <property type="entry name" value="METHYLTRANSFERASE"/>
    <property type="match status" value="1"/>
</dbReference>
<dbReference type="InterPro" id="IPR029063">
    <property type="entry name" value="SAM-dependent_MTases_sf"/>
</dbReference>
<gene>
    <name evidence="2" type="ordered locus">Desdi_0342</name>
</gene>
<dbReference type="GO" id="GO:0008168">
    <property type="term" value="F:methyltransferase activity"/>
    <property type="evidence" value="ECO:0007669"/>
    <property type="project" value="UniProtKB-KW"/>
</dbReference>
<dbReference type="KEGG" id="ddl:Desdi_0342"/>
<dbReference type="RefSeq" id="WP_015260897.1">
    <property type="nucleotide sequence ID" value="NC_019903.1"/>
</dbReference>
<dbReference type="SUPFAM" id="SSF53335">
    <property type="entry name" value="S-adenosyl-L-methionine-dependent methyltransferases"/>
    <property type="match status" value="1"/>
</dbReference>